<dbReference type="AlphaFoldDB" id="A0A9D4VJU3"/>
<organism evidence="1 2">
    <name type="scientific">Pisum sativum</name>
    <name type="common">Garden pea</name>
    <name type="synonym">Lathyrus oleraceus</name>
    <dbReference type="NCBI Taxonomy" id="3888"/>
    <lineage>
        <taxon>Eukaryota</taxon>
        <taxon>Viridiplantae</taxon>
        <taxon>Streptophyta</taxon>
        <taxon>Embryophyta</taxon>
        <taxon>Tracheophyta</taxon>
        <taxon>Spermatophyta</taxon>
        <taxon>Magnoliopsida</taxon>
        <taxon>eudicotyledons</taxon>
        <taxon>Gunneridae</taxon>
        <taxon>Pentapetalae</taxon>
        <taxon>rosids</taxon>
        <taxon>fabids</taxon>
        <taxon>Fabales</taxon>
        <taxon>Fabaceae</taxon>
        <taxon>Papilionoideae</taxon>
        <taxon>50 kb inversion clade</taxon>
        <taxon>NPAAA clade</taxon>
        <taxon>Hologalegina</taxon>
        <taxon>IRL clade</taxon>
        <taxon>Fabeae</taxon>
        <taxon>Lathyrus</taxon>
    </lineage>
</organism>
<name>A0A9D4VJU3_PEA</name>
<reference evidence="1 2" key="1">
    <citation type="journal article" date="2022" name="Nat. Genet.">
        <title>Improved pea reference genome and pan-genome highlight genomic features and evolutionary characteristics.</title>
        <authorList>
            <person name="Yang T."/>
            <person name="Liu R."/>
            <person name="Luo Y."/>
            <person name="Hu S."/>
            <person name="Wang D."/>
            <person name="Wang C."/>
            <person name="Pandey M.K."/>
            <person name="Ge S."/>
            <person name="Xu Q."/>
            <person name="Li N."/>
            <person name="Li G."/>
            <person name="Huang Y."/>
            <person name="Saxena R.K."/>
            <person name="Ji Y."/>
            <person name="Li M."/>
            <person name="Yan X."/>
            <person name="He Y."/>
            <person name="Liu Y."/>
            <person name="Wang X."/>
            <person name="Xiang C."/>
            <person name="Varshney R.K."/>
            <person name="Ding H."/>
            <person name="Gao S."/>
            <person name="Zong X."/>
        </authorList>
    </citation>
    <scope>NUCLEOTIDE SEQUENCE [LARGE SCALE GENOMIC DNA]</scope>
    <source>
        <strain evidence="1 2">cv. Zhongwan 6</strain>
    </source>
</reference>
<comment type="caution">
    <text evidence="1">The sequence shown here is derived from an EMBL/GenBank/DDBJ whole genome shotgun (WGS) entry which is preliminary data.</text>
</comment>
<keyword evidence="2" id="KW-1185">Reference proteome</keyword>
<evidence type="ECO:0000313" key="2">
    <source>
        <dbReference type="Proteomes" id="UP001058974"/>
    </source>
</evidence>
<dbReference type="EMBL" id="JAMSHJ010000007">
    <property type="protein sequence ID" value="KAI5385050.1"/>
    <property type="molecule type" value="Genomic_DNA"/>
</dbReference>
<evidence type="ECO:0000313" key="1">
    <source>
        <dbReference type="EMBL" id="KAI5385050.1"/>
    </source>
</evidence>
<proteinExistence type="predicted"/>
<accession>A0A9D4VJU3</accession>
<dbReference type="Gramene" id="Psat07G0188200-T1">
    <property type="protein sequence ID" value="KAI5385050.1"/>
    <property type="gene ID" value="KIW84_071882"/>
</dbReference>
<gene>
    <name evidence="1" type="ORF">KIW84_071882</name>
</gene>
<dbReference type="Proteomes" id="UP001058974">
    <property type="component" value="Chromosome 7"/>
</dbReference>
<protein>
    <submittedName>
        <fullName evidence="1">Uncharacterized protein</fullName>
    </submittedName>
</protein>
<sequence length="283" mass="32237">MLPLRPTHVWQYGSGKEEVVTSLAGHLQTLVAFALPEVHSLSLGSGVPRVPLLPHILGVPHVPLVLEGEQSSYYFDSDTYFGECGGHYPCSDVEVTVLELLDNLFYDIINIDDNVFKNQYQNLNHESYVDPCYTREAYKTYYENNVSPINGMDTWPNMDIEDMLPPQYKKGPCKPKKLRFIEHDESGSRMSRHGVAYRCTKYDKFGNNSRKCHSKEHDLNALKRKKRTPRTKAFANDAEIEGVSKINAPESVHGINDPNLDAQLKERMTYFEHTTDVAQIEKA</sequence>